<name>A0A4S8LEL2_DENBC</name>
<gene>
    <name evidence="1" type="ORF">K435DRAFT_342585</name>
</gene>
<dbReference type="AlphaFoldDB" id="A0A4S8LEL2"/>
<proteinExistence type="predicted"/>
<keyword evidence="2" id="KW-1185">Reference proteome</keyword>
<accession>A0A4S8LEL2</accession>
<dbReference type="EMBL" id="ML179453">
    <property type="protein sequence ID" value="THU87369.1"/>
    <property type="molecule type" value="Genomic_DNA"/>
</dbReference>
<protein>
    <submittedName>
        <fullName evidence="1">Uncharacterized protein</fullName>
    </submittedName>
</protein>
<dbReference type="Proteomes" id="UP000297245">
    <property type="component" value="Unassembled WGS sequence"/>
</dbReference>
<evidence type="ECO:0000313" key="1">
    <source>
        <dbReference type="EMBL" id="THU87369.1"/>
    </source>
</evidence>
<reference evidence="1 2" key="1">
    <citation type="journal article" date="2019" name="Nat. Ecol. Evol.">
        <title>Megaphylogeny resolves global patterns of mushroom evolution.</title>
        <authorList>
            <person name="Varga T."/>
            <person name="Krizsan K."/>
            <person name="Foldi C."/>
            <person name="Dima B."/>
            <person name="Sanchez-Garcia M."/>
            <person name="Sanchez-Ramirez S."/>
            <person name="Szollosi G.J."/>
            <person name="Szarkandi J.G."/>
            <person name="Papp V."/>
            <person name="Albert L."/>
            <person name="Andreopoulos W."/>
            <person name="Angelini C."/>
            <person name="Antonin V."/>
            <person name="Barry K.W."/>
            <person name="Bougher N.L."/>
            <person name="Buchanan P."/>
            <person name="Buyck B."/>
            <person name="Bense V."/>
            <person name="Catcheside P."/>
            <person name="Chovatia M."/>
            <person name="Cooper J."/>
            <person name="Damon W."/>
            <person name="Desjardin D."/>
            <person name="Finy P."/>
            <person name="Geml J."/>
            <person name="Haridas S."/>
            <person name="Hughes K."/>
            <person name="Justo A."/>
            <person name="Karasinski D."/>
            <person name="Kautmanova I."/>
            <person name="Kiss B."/>
            <person name="Kocsube S."/>
            <person name="Kotiranta H."/>
            <person name="LaButti K.M."/>
            <person name="Lechner B.E."/>
            <person name="Liimatainen K."/>
            <person name="Lipzen A."/>
            <person name="Lukacs Z."/>
            <person name="Mihaltcheva S."/>
            <person name="Morgado L.N."/>
            <person name="Niskanen T."/>
            <person name="Noordeloos M.E."/>
            <person name="Ohm R.A."/>
            <person name="Ortiz-Santana B."/>
            <person name="Ovrebo C."/>
            <person name="Racz N."/>
            <person name="Riley R."/>
            <person name="Savchenko A."/>
            <person name="Shiryaev A."/>
            <person name="Soop K."/>
            <person name="Spirin V."/>
            <person name="Szebenyi C."/>
            <person name="Tomsovsky M."/>
            <person name="Tulloss R.E."/>
            <person name="Uehling J."/>
            <person name="Grigoriev I.V."/>
            <person name="Vagvolgyi C."/>
            <person name="Papp T."/>
            <person name="Martin F.M."/>
            <person name="Miettinen O."/>
            <person name="Hibbett D.S."/>
            <person name="Nagy L.G."/>
        </authorList>
    </citation>
    <scope>NUCLEOTIDE SEQUENCE [LARGE SCALE GENOMIC DNA]</scope>
    <source>
        <strain evidence="1 2">CBS 962.96</strain>
    </source>
</reference>
<organism evidence="1 2">
    <name type="scientific">Dendrothele bispora (strain CBS 962.96)</name>
    <dbReference type="NCBI Taxonomy" id="1314807"/>
    <lineage>
        <taxon>Eukaryota</taxon>
        <taxon>Fungi</taxon>
        <taxon>Dikarya</taxon>
        <taxon>Basidiomycota</taxon>
        <taxon>Agaricomycotina</taxon>
        <taxon>Agaricomycetes</taxon>
        <taxon>Agaricomycetidae</taxon>
        <taxon>Agaricales</taxon>
        <taxon>Agaricales incertae sedis</taxon>
        <taxon>Dendrothele</taxon>
    </lineage>
</organism>
<evidence type="ECO:0000313" key="2">
    <source>
        <dbReference type="Proteomes" id="UP000297245"/>
    </source>
</evidence>
<sequence length="94" mass="9983">MHRLVPVCLAVTRDASNLTFVPSVRLLTLVVGVVGVGGGSGICRTVLLNCLAPDAYTVTLARCYCPPIALAFPCCSCLCHSQPLESRVIFFDSL</sequence>